<proteinExistence type="inferred from homology"/>
<dbReference type="Gene3D" id="3.20.20.70">
    <property type="entry name" value="Aldolase class I"/>
    <property type="match status" value="1"/>
</dbReference>
<keyword evidence="3" id="KW-1185">Reference proteome</keyword>
<dbReference type="PANTHER" id="PTHR48413">
    <property type="match status" value="1"/>
</dbReference>
<accession>A0ABT5F9S7</accession>
<dbReference type="RefSeq" id="WP_272179945.1">
    <property type="nucleotide sequence ID" value="NZ_JAQOMS010000002.1"/>
</dbReference>
<dbReference type="InterPro" id="IPR036112">
    <property type="entry name" value="ComA_synth_sf"/>
</dbReference>
<dbReference type="Proteomes" id="UP001528411">
    <property type="component" value="Unassembled WGS sequence"/>
</dbReference>
<dbReference type="EMBL" id="JAQOMS010000002">
    <property type="protein sequence ID" value="MDC2888285.1"/>
    <property type="molecule type" value="Genomic_DNA"/>
</dbReference>
<reference evidence="2 3" key="1">
    <citation type="submission" date="2023-01" db="EMBL/GenBank/DDBJ databases">
        <title>Psychrosphaera sp. nov., isolated from marine algae.</title>
        <authorList>
            <person name="Bayburt H."/>
            <person name="Choi B.J."/>
            <person name="Kim J.M."/>
            <person name="Choi D.G."/>
            <person name="Jeon C.O."/>
        </authorList>
    </citation>
    <scope>NUCLEOTIDE SEQUENCE [LARGE SCALE GENOMIC DNA]</scope>
    <source>
        <strain evidence="2 3">G1-22</strain>
    </source>
</reference>
<evidence type="ECO:0000256" key="1">
    <source>
        <dbReference type="ARBA" id="ARBA00010424"/>
    </source>
</evidence>
<evidence type="ECO:0000313" key="3">
    <source>
        <dbReference type="Proteomes" id="UP001528411"/>
    </source>
</evidence>
<sequence>MSLIEFRQAKPRPIGRTNLLDKGYGLEHIKGILDTGSQFVDVVKLGWGTSLVTQNLAEKLALYRSYDVEICLGGTLFEYAYMTNKIDEFIAYVKDQGLKIIEISDGAIEIPEKEKGAIIEKLAKDFTVYSEVGSKDETVIMSPSKWVRQIKSERAAGASLVILEGRESGTSGLYRGDGEIRMGLVDDIFESGLTLADLIFEAPQKSQQVWLLKQYGANVNMGNIALEDVISLETLRLGLRADTLEVFHGGK</sequence>
<organism evidence="2 3">
    <name type="scientific">Psychrosphaera algicola</name>
    <dbReference type="NCBI Taxonomy" id="3023714"/>
    <lineage>
        <taxon>Bacteria</taxon>
        <taxon>Pseudomonadati</taxon>
        <taxon>Pseudomonadota</taxon>
        <taxon>Gammaproteobacteria</taxon>
        <taxon>Alteromonadales</taxon>
        <taxon>Pseudoalteromonadaceae</taxon>
        <taxon>Psychrosphaera</taxon>
    </lineage>
</organism>
<dbReference type="Pfam" id="PF02679">
    <property type="entry name" value="ComA"/>
    <property type="match status" value="1"/>
</dbReference>
<dbReference type="InterPro" id="IPR013785">
    <property type="entry name" value="Aldolase_TIM"/>
</dbReference>
<gene>
    <name evidence="2" type="ORF">PN838_05195</name>
</gene>
<name>A0ABT5F9S7_9GAMM</name>
<dbReference type="PANTHER" id="PTHR48413:SF1">
    <property type="entry name" value="PROTEIN HEAT-STRESS-ASSOCIATED 32"/>
    <property type="match status" value="1"/>
</dbReference>
<comment type="caution">
    <text evidence="2">The sequence shown here is derived from an EMBL/GenBank/DDBJ whole genome shotgun (WGS) entry which is preliminary data.</text>
</comment>
<dbReference type="InterPro" id="IPR003830">
    <property type="entry name" value="ComA_synth"/>
</dbReference>
<protein>
    <submittedName>
        <fullName evidence="2">Phosphosulfolactate synthase</fullName>
    </submittedName>
</protein>
<dbReference type="SUPFAM" id="SSF102110">
    <property type="entry name" value="(2r)-phospho-3-sulfolactate synthase ComA"/>
    <property type="match status" value="1"/>
</dbReference>
<evidence type="ECO:0000313" key="2">
    <source>
        <dbReference type="EMBL" id="MDC2888285.1"/>
    </source>
</evidence>
<comment type="similarity">
    <text evidence="1">Belongs to the phosphosulfolactate synthase family.</text>
</comment>